<gene>
    <name evidence="2" type="ORF">L3081_07155</name>
</gene>
<dbReference type="EMBL" id="JAKKSL010000001">
    <property type="protein sequence ID" value="MCI2283209.1"/>
    <property type="molecule type" value="Genomic_DNA"/>
</dbReference>
<sequence length="115" mass="12518">MVCLLNFLNSIGTDGSFGHQDSEKSILSRSAQVVMPILTPMGIKEENWQAGVGIITGIFAKEVLVATFNSLYSPQNVDDQAEPSLIDSWHEATASIKENLLGIAPDDPMVLMWVI</sequence>
<proteinExistence type="predicted"/>
<dbReference type="PANTHER" id="PTHR43185:SF1">
    <property type="entry name" value="FE(2+) TRANSPORTER FEOB"/>
    <property type="match status" value="1"/>
</dbReference>
<organism evidence="2 3">
    <name type="scientific">Colwellia maritima</name>
    <dbReference type="NCBI Taxonomy" id="2912588"/>
    <lineage>
        <taxon>Bacteria</taxon>
        <taxon>Pseudomonadati</taxon>
        <taxon>Pseudomonadota</taxon>
        <taxon>Gammaproteobacteria</taxon>
        <taxon>Alteromonadales</taxon>
        <taxon>Colwelliaceae</taxon>
        <taxon>Colwellia</taxon>
    </lineage>
</organism>
<reference evidence="2" key="1">
    <citation type="submission" date="2022-01" db="EMBL/GenBank/DDBJ databases">
        <title>Colwellia maritima, isolated from seawater.</title>
        <authorList>
            <person name="Kristyanto S."/>
            <person name="Jung J."/>
            <person name="Jeon C.O."/>
        </authorList>
    </citation>
    <scope>NUCLEOTIDE SEQUENCE</scope>
    <source>
        <strain evidence="2">MSW7</strain>
    </source>
</reference>
<dbReference type="Pfam" id="PF07670">
    <property type="entry name" value="Gate"/>
    <property type="match status" value="1"/>
</dbReference>
<comment type="caution">
    <text evidence="2">The sequence shown here is derived from an EMBL/GenBank/DDBJ whole genome shotgun (WGS) entry which is preliminary data.</text>
</comment>
<keyword evidence="3" id="KW-1185">Reference proteome</keyword>
<accession>A0ABS9WZ70</accession>
<dbReference type="Proteomes" id="UP001139646">
    <property type="component" value="Unassembled WGS sequence"/>
</dbReference>
<protein>
    <recommendedName>
        <fullName evidence="1">Nucleoside transporter/FeoB GTPase Gate domain-containing protein</fullName>
    </recommendedName>
</protein>
<dbReference type="PANTHER" id="PTHR43185">
    <property type="entry name" value="FERROUS IRON TRANSPORT PROTEIN B"/>
    <property type="match status" value="1"/>
</dbReference>
<evidence type="ECO:0000313" key="2">
    <source>
        <dbReference type="EMBL" id="MCI2283209.1"/>
    </source>
</evidence>
<evidence type="ECO:0000259" key="1">
    <source>
        <dbReference type="Pfam" id="PF07670"/>
    </source>
</evidence>
<evidence type="ECO:0000313" key="3">
    <source>
        <dbReference type="Proteomes" id="UP001139646"/>
    </source>
</evidence>
<dbReference type="InterPro" id="IPR011642">
    <property type="entry name" value="Gate_dom"/>
</dbReference>
<feature type="domain" description="Nucleoside transporter/FeoB GTPase Gate" evidence="1">
    <location>
        <begin position="3"/>
        <end position="80"/>
    </location>
</feature>
<name>A0ABS9WZ70_9GAMM</name>
<dbReference type="InterPro" id="IPR050860">
    <property type="entry name" value="FeoB_GTPase"/>
</dbReference>